<evidence type="ECO:0000256" key="5">
    <source>
        <dbReference type="ARBA" id="ARBA00022759"/>
    </source>
</evidence>
<sequence length="756" mass="86448">MNHVVRGRFAPSPPPPFTVSCRETFVGAYPWNAPRKAIGRERQLTREEYLQGQAVLNKINSLPYFLRSLFISRHANLQKHQGQLAANRYLVLSFMQLIWPRIQTVNQKHGLKHDIALGFLSEEETYLSLPGMNDKELVRFAGHISAQLFSAYEELSDAYIAEHNGDKTAVFSDSAQTKLYGHIAGMTRSLNVTPLHWRKYRKGKLTMRHAFSAIARLVNDEWWTRQLKALRTRWREALLIAVGEVNRHKSGYASKQAIKDIQSRRLSNMEFLKGCELENVDTGERIDLIDKVLASISNPEIRRMELMNTIAGIEKYAANMQHVGMFITITTPSRYHPTRVVENSEKEKVLFNHKWDKEAFTPKDGQRYLCKIWSKMRTAFKDNDLKVYGMRVVEPHHDGTPHWHMMLFCERQQRRQVIDIMRRYSLMEDGDERGAEKNRFECKHMKKGGAAGYIAKYIAKNIDGYALDGELDHETGQPLTESAAAVTAWAATWRIPQFHPIGIPTMGAYRECRRIRGLSLAERFDDQVEAVRAAADAGDFAAYITQQGGANVPREQQTIRVARKVAEELNAYDEEVQKVIGIYAPHLGESKIYETRSTQWRIVAKAVDVEFLTLKSASGAPRSPVNNCGFDAEVTTVEPTELPPENIYSPVNTPINWDDEGNVLLIKSILRGQTPTINHKQRPYDPYHCREAAPSARLTQEERARLPQIRAELTAKGIQPTRWELEALTRGAKIHFDDLVFHYPPLETWGDMTKDL</sequence>
<dbReference type="GO" id="GO:0016787">
    <property type="term" value="F:hydrolase activity"/>
    <property type="evidence" value="ECO:0007669"/>
    <property type="project" value="UniProtKB-KW"/>
</dbReference>
<feature type="domain" description="Replication gene A protein-like" evidence="7">
    <location>
        <begin position="136"/>
        <end position="465"/>
    </location>
</feature>
<dbReference type="EMBL" id="CPYI01000001">
    <property type="protein sequence ID" value="CNE09306.1"/>
    <property type="molecule type" value="Genomic_DNA"/>
</dbReference>
<gene>
    <name evidence="8" type="ORF">ERS008491_00399</name>
</gene>
<evidence type="ECO:0000259" key="7">
    <source>
        <dbReference type="Pfam" id="PF05840"/>
    </source>
</evidence>
<keyword evidence="5" id="KW-0255">Endonuclease</keyword>
<dbReference type="RefSeq" id="WP_050118218.1">
    <property type="nucleotide sequence ID" value="NZ_CAWMAB010000001.1"/>
</dbReference>
<dbReference type="Proteomes" id="UP000045824">
    <property type="component" value="Unassembled WGS sequence"/>
</dbReference>
<keyword evidence="6" id="KW-0378">Hydrolase</keyword>
<accession>A0A0T9KKW9</accession>
<keyword evidence="3" id="KW-0235">DNA replication</keyword>
<name>A0A0T9KKW9_YERKR</name>
<comment type="similarity">
    <text evidence="2">Belongs to the phage GPA family.</text>
</comment>
<evidence type="ECO:0000313" key="8">
    <source>
        <dbReference type="EMBL" id="CNE09306.1"/>
    </source>
</evidence>
<reference evidence="8 9" key="1">
    <citation type="submission" date="2015-03" db="EMBL/GenBank/DDBJ databases">
        <authorList>
            <person name="Murphy D."/>
        </authorList>
    </citation>
    <scope>NUCLEOTIDE SEQUENCE [LARGE SCALE GENOMIC DNA]</scope>
    <source>
        <strain evidence="8 9">FCF326</strain>
    </source>
</reference>
<proteinExistence type="inferred from homology"/>
<evidence type="ECO:0000256" key="1">
    <source>
        <dbReference type="ARBA" id="ARBA00003293"/>
    </source>
</evidence>
<evidence type="ECO:0000313" key="9">
    <source>
        <dbReference type="Proteomes" id="UP000045824"/>
    </source>
</evidence>
<dbReference type="PROSITE" id="PS51257">
    <property type="entry name" value="PROKAR_LIPOPROTEIN"/>
    <property type="match status" value="1"/>
</dbReference>
<evidence type="ECO:0000256" key="2">
    <source>
        <dbReference type="ARBA" id="ARBA00009260"/>
    </source>
</evidence>
<dbReference type="AlphaFoldDB" id="A0A0T9KKW9"/>
<dbReference type="GO" id="GO:0004519">
    <property type="term" value="F:endonuclease activity"/>
    <property type="evidence" value="ECO:0007669"/>
    <property type="project" value="UniProtKB-KW"/>
</dbReference>
<evidence type="ECO:0000256" key="6">
    <source>
        <dbReference type="ARBA" id="ARBA00022801"/>
    </source>
</evidence>
<protein>
    <submittedName>
        <fullName evidence="8">Phage replication protein</fullName>
    </submittedName>
</protein>
<organism evidence="8 9">
    <name type="scientific">Yersinia kristensenii</name>
    <dbReference type="NCBI Taxonomy" id="28152"/>
    <lineage>
        <taxon>Bacteria</taxon>
        <taxon>Pseudomonadati</taxon>
        <taxon>Pseudomonadota</taxon>
        <taxon>Gammaproteobacteria</taxon>
        <taxon>Enterobacterales</taxon>
        <taxon>Yersiniaceae</taxon>
        <taxon>Yersinia</taxon>
    </lineage>
</organism>
<dbReference type="InterPro" id="IPR008766">
    <property type="entry name" value="Replication_gene_A-like"/>
</dbReference>
<dbReference type="GO" id="GO:0006260">
    <property type="term" value="P:DNA replication"/>
    <property type="evidence" value="ECO:0007669"/>
    <property type="project" value="UniProtKB-KW"/>
</dbReference>
<evidence type="ECO:0000256" key="3">
    <source>
        <dbReference type="ARBA" id="ARBA00022705"/>
    </source>
</evidence>
<evidence type="ECO:0000256" key="4">
    <source>
        <dbReference type="ARBA" id="ARBA00022722"/>
    </source>
</evidence>
<comment type="function">
    <text evidence="1">Possible endonuclease which induces a single-strand cut and initiates DNA replication.</text>
</comment>
<keyword evidence="4" id="KW-0540">Nuclease</keyword>
<dbReference type="Pfam" id="PF05840">
    <property type="entry name" value="Phage_GPA"/>
    <property type="match status" value="1"/>
</dbReference>